<protein>
    <submittedName>
        <fullName evidence="1">Uncharacterized protein</fullName>
    </submittedName>
</protein>
<accession>A0A4Z2DZQ9</accession>
<dbReference type="AlphaFoldDB" id="A0A4Z2DZQ9"/>
<proteinExistence type="predicted"/>
<keyword evidence="2" id="KW-1185">Reference proteome</keyword>
<sequence length="16" mass="1821">MVASRELEPYILISAE</sequence>
<reference evidence="1 2" key="1">
    <citation type="submission" date="2019-03" db="EMBL/GenBank/DDBJ databases">
        <title>First draft genome of Liparis tanakae, snailfish: a comprehensive survey of snailfish specific genes.</title>
        <authorList>
            <person name="Kim W."/>
            <person name="Song I."/>
            <person name="Jeong J.-H."/>
            <person name="Kim D."/>
            <person name="Kim S."/>
            <person name="Ryu S."/>
            <person name="Song J.Y."/>
            <person name="Lee S.K."/>
        </authorList>
    </citation>
    <scope>NUCLEOTIDE SEQUENCE [LARGE SCALE GENOMIC DNA]</scope>
    <source>
        <tissue evidence="1">Muscle</tissue>
    </source>
</reference>
<dbReference type="Proteomes" id="UP000314294">
    <property type="component" value="Unassembled WGS sequence"/>
</dbReference>
<comment type="caution">
    <text evidence="1">The sequence shown here is derived from an EMBL/GenBank/DDBJ whole genome shotgun (WGS) entry which is preliminary data.</text>
</comment>
<gene>
    <name evidence="1" type="ORF">EYF80_067872</name>
</gene>
<evidence type="ECO:0000313" key="1">
    <source>
        <dbReference type="EMBL" id="TNN22015.1"/>
    </source>
</evidence>
<evidence type="ECO:0000313" key="2">
    <source>
        <dbReference type="Proteomes" id="UP000314294"/>
    </source>
</evidence>
<name>A0A4Z2DZQ9_9TELE</name>
<dbReference type="EMBL" id="SRLO01024645">
    <property type="protein sequence ID" value="TNN22015.1"/>
    <property type="molecule type" value="Genomic_DNA"/>
</dbReference>
<organism evidence="1 2">
    <name type="scientific">Liparis tanakae</name>
    <name type="common">Tanaka's snailfish</name>
    <dbReference type="NCBI Taxonomy" id="230148"/>
    <lineage>
        <taxon>Eukaryota</taxon>
        <taxon>Metazoa</taxon>
        <taxon>Chordata</taxon>
        <taxon>Craniata</taxon>
        <taxon>Vertebrata</taxon>
        <taxon>Euteleostomi</taxon>
        <taxon>Actinopterygii</taxon>
        <taxon>Neopterygii</taxon>
        <taxon>Teleostei</taxon>
        <taxon>Neoteleostei</taxon>
        <taxon>Acanthomorphata</taxon>
        <taxon>Eupercaria</taxon>
        <taxon>Perciformes</taxon>
        <taxon>Cottioidei</taxon>
        <taxon>Cottales</taxon>
        <taxon>Liparidae</taxon>
        <taxon>Liparis</taxon>
    </lineage>
</organism>